<name>A0A163K9Z1_ABSGL</name>
<dbReference type="EMBL" id="LT554468">
    <property type="protein sequence ID" value="SAM05533.1"/>
    <property type="molecule type" value="Genomic_DNA"/>
</dbReference>
<dbReference type="InParanoid" id="A0A163K9Z1"/>
<reference evidence="1" key="1">
    <citation type="submission" date="2016-04" db="EMBL/GenBank/DDBJ databases">
        <authorList>
            <person name="Evans L.H."/>
            <person name="Alamgir A."/>
            <person name="Owens N."/>
            <person name="Weber N.D."/>
            <person name="Virtaneva K."/>
            <person name="Barbian K."/>
            <person name="Babar A."/>
            <person name="Rosenke K."/>
        </authorList>
    </citation>
    <scope>NUCLEOTIDE SEQUENCE [LARGE SCALE GENOMIC DNA]</scope>
    <source>
        <strain evidence="1">CBS 101.48</strain>
    </source>
</reference>
<dbReference type="OrthoDB" id="2219121at2759"/>
<dbReference type="AlphaFoldDB" id="A0A163K9Z1"/>
<evidence type="ECO:0000313" key="2">
    <source>
        <dbReference type="Proteomes" id="UP000078561"/>
    </source>
</evidence>
<evidence type="ECO:0000313" key="1">
    <source>
        <dbReference type="EMBL" id="SAM05533.1"/>
    </source>
</evidence>
<proteinExistence type="predicted"/>
<gene>
    <name evidence="1" type="primary">ABSGL_11408.1 scaffold 12295</name>
</gene>
<dbReference type="Proteomes" id="UP000078561">
    <property type="component" value="Unassembled WGS sequence"/>
</dbReference>
<organism evidence="1">
    <name type="scientific">Absidia glauca</name>
    <name type="common">Pin mould</name>
    <dbReference type="NCBI Taxonomy" id="4829"/>
    <lineage>
        <taxon>Eukaryota</taxon>
        <taxon>Fungi</taxon>
        <taxon>Fungi incertae sedis</taxon>
        <taxon>Mucoromycota</taxon>
        <taxon>Mucoromycotina</taxon>
        <taxon>Mucoromycetes</taxon>
        <taxon>Mucorales</taxon>
        <taxon>Cunninghamellaceae</taxon>
        <taxon>Absidia</taxon>
    </lineage>
</organism>
<keyword evidence="2" id="KW-1185">Reference proteome</keyword>
<dbReference type="OMA" id="FFQATIT"/>
<protein>
    <submittedName>
        <fullName evidence="1">Uncharacterized protein</fullName>
    </submittedName>
</protein>
<accession>A0A163K9Z1</accession>
<sequence length="175" mass="18598">MVNAQVQAASRRFNITAPVADSPYVAGQIVPITYTLPDDASLPNVLGLKVYFTSRDASVPFFQATITEDADLSQGFSFKRTANTLVYYEHQLNYGIPKETKAGNYQIVFVDVKGGGNTTVPFIVRPYSASAAASATATSSKPGQASNIFLQGESAASTLSPPLLVVFALVLLSLL</sequence>